<dbReference type="AlphaFoldDB" id="A0A8J8SFM6"/>
<sequence>MNYAIKRISIHNIQVGMALAKDVVTHNGLLLIPAHTEMTQNHIFKLNLYQILSVDIKDYSPKRTYFDLTDDQEAFTEKFNHFKYRYDLKKEEVVSQLNHIGNGGSVDMDALFELSHDLLKVLKTKSELFNYLNHLRSMDEYTYSHSLNVSMLCYIFGQWLGFHHEKIRELTIAGLLHDIGKLSIDQAIINKPGKLTDHEFSIIKKHSELGYHIIQHLPLSESIKLGILMHHEKSDGSGYPLGLQDKQIHPFAKIITIADIYDAMTSVRSYHEKTSPFKVIRLFEQESYGLLDTEYLFVFLEHIAYNYLHRRVRLTNGKEGTIIFIHPSIPSKPIINVDSDIIDLKDQDNLEIEEIM</sequence>
<dbReference type="SMART" id="SM00471">
    <property type="entry name" value="HDc"/>
    <property type="match status" value="1"/>
</dbReference>
<dbReference type="PANTHER" id="PTHR43155">
    <property type="entry name" value="CYCLIC DI-GMP PHOSPHODIESTERASE PA4108-RELATED"/>
    <property type="match status" value="1"/>
</dbReference>
<dbReference type="NCBIfam" id="TIGR00277">
    <property type="entry name" value="HDIG"/>
    <property type="match status" value="1"/>
</dbReference>
<evidence type="ECO:0000259" key="1">
    <source>
        <dbReference type="PROSITE" id="PS51832"/>
    </source>
</evidence>
<keyword evidence="3" id="KW-1185">Reference proteome</keyword>
<evidence type="ECO:0000313" key="3">
    <source>
        <dbReference type="Proteomes" id="UP000683246"/>
    </source>
</evidence>
<dbReference type="PANTHER" id="PTHR43155:SF2">
    <property type="entry name" value="CYCLIC DI-GMP PHOSPHODIESTERASE PA4108"/>
    <property type="match status" value="1"/>
</dbReference>
<evidence type="ECO:0000313" key="2">
    <source>
        <dbReference type="EMBL" id="QUI21761.1"/>
    </source>
</evidence>
<gene>
    <name evidence="2" type="ORF">HZI73_05395</name>
</gene>
<dbReference type="InterPro" id="IPR006675">
    <property type="entry name" value="HDIG_dom"/>
</dbReference>
<protein>
    <submittedName>
        <fullName evidence="2">HD-GYP domain-containing protein</fullName>
    </submittedName>
</protein>
<dbReference type="Gene3D" id="1.10.3210.10">
    <property type="entry name" value="Hypothetical protein af1432"/>
    <property type="match status" value="1"/>
</dbReference>
<dbReference type="EMBL" id="CP058649">
    <property type="protein sequence ID" value="QUI21761.1"/>
    <property type="molecule type" value="Genomic_DNA"/>
</dbReference>
<reference evidence="2" key="1">
    <citation type="submission" date="2020-07" db="EMBL/GenBank/DDBJ databases">
        <title>Vallitalea pronyensis genome.</title>
        <authorList>
            <person name="Postec A."/>
        </authorList>
    </citation>
    <scope>NUCLEOTIDE SEQUENCE</scope>
    <source>
        <strain evidence="2">FatNI3</strain>
    </source>
</reference>
<name>A0A8J8SFM6_9FIRM</name>
<dbReference type="InterPro" id="IPR037522">
    <property type="entry name" value="HD_GYP_dom"/>
</dbReference>
<dbReference type="RefSeq" id="WP_212697232.1">
    <property type="nucleotide sequence ID" value="NZ_CP058649.1"/>
</dbReference>
<dbReference type="Proteomes" id="UP000683246">
    <property type="component" value="Chromosome"/>
</dbReference>
<feature type="domain" description="HD-GYP" evidence="1">
    <location>
        <begin position="121"/>
        <end position="315"/>
    </location>
</feature>
<dbReference type="SUPFAM" id="SSF109604">
    <property type="entry name" value="HD-domain/PDEase-like"/>
    <property type="match status" value="1"/>
</dbReference>
<proteinExistence type="predicted"/>
<dbReference type="Pfam" id="PF13487">
    <property type="entry name" value="HD_5"/>
    <property type="match status" value="1"/>
</dbReference>
<dbReference type="PROSITE" id="PS51832">
    <property type="entry name" value="HD_GYP"/>
    <property type="match status" value="1"/>
</dbReference>
<dbReference type="InterPro" id="IPR003607">
    <property type="entry name" value="HD/PDEase_dom"/>
</dbReference>
<dbReference type="CDD" id="cd00077">
    <property type="entry name" value="HDc"/>
    <property type="match status" value="1"/>
</dbReference>
<organism evidence="2 3">
    <name type="scientific">Vallitalea pronyensis</name>
    <dbReference type="NCBI Taxonomy" id="1348613"/>
    <lineage>
        <taxon>Bacteria</taxon>
        <taxon>Bacillati</taxon>
        <taxon>Bacillota</taxon>
        <taxon>Clostridia</taxon>
        <taxon>Lachnospirales</taxon>
        <taxon>Vallitaleaceae</taxon>
        <taxon>Vallitalea</taxon>
    </lineage>
</organism>
<accession>A0A8J8SFM6</accession>
<dbReference type="KEGG" id="vpy:HZI73_05395"/>